<name>A0A0F9LVZ8_9ZZZZ</name>
<gene>
    <name evidence="1" type="ORF">LCGC14_1166460</name>
</gene>
<reference evidence="1" key="1">
    <citation type="journal article" date="2015" name="Nature">
        <title>Complex archaea that bridge the gap between prokaryotes and eukaryotes.</title>
        <authorList>
            <person name="Spang A."/>
            <person name="Saw J.H."/>
            <person name="Jorgensen S.L."/>
            <person name="Zaremba-Niedzwiedzka K."/>
            <person name="Martijn J."/>
            <person name="Lind A.E."/>
            <person name="van Eijk R."/>
            <person name="Schleper C."/>
            <person name="Guy L."/>
            <person name="Ettema T.J."/>
        </authorList>
    </citation>
    <scope>NUCLEOTIDE SEQUENCE</scope>
</reference>
<protein>
    <recommendedName>
        <fullName evidence="2">Two component regulator three Y domain-containing protein</fullName>
    </recommendedName>
</protein>
<dbReference type="AlphaFoldDB" id="A0A0F9LVZ8"/>
<organism evidence="1">
    <name type="scientific">marine sediment metagenome</name>
    <dbReference type="NCBI Taxonomy" id="412755"/>
    <lineage>
        <taxon>unclassified sequences</taxon>
        <taxon>metagenomes</taxon>
        <taxon>ecological metagenomes</taxon>
    </lineage>
</organism>
<evidence type="ECO:0000313" key="1">
    <source>
        <dbReference type="EMBL" id="KKM97593.1"/>
    </source>
</evidence>
<accession>A0A0F9LVZ8</accession>
<proteinExistence type="predicted"/>
<dbReference type="EMBL" id="LAZR01005729">
    <property type="protein sequence ID" value="KKM97593.1"/>
    <property type="molecule type" value="Genomic_DNA"/>
</dbReference>
<sequence length="259" mass="30780">MSECFSKIKSSRLTLVLFFYLLVISLAYLAFPTTSLAKAHVYIAERNSRVQKFMTHRRILETGPTTFAIRSSAWRANIERADYYKSLYMEQKAKANITGNRRLKKIFLSLANKYYRRYRNCLKQIADAPLFWKVTDNTDSVYVKIKVKKRTYSKSRAIRKQHYWDLYKLVKAKALRTNNPTQRRRYLNQAKIYKRRSSSIKSTYYRHVKTVDYGWTAVNLVRAYIWRTSAPGIYKFYVFAKDRDGNSQRNVASNYLIVR</sequence>
<evidence type="ECO:0008006" key="2">
    <source>
        <dbReference type="Google" id="ProtNLM"/>
    </source>
</evidence>
<comment type="caution">
    <text evidence="1">The sequence shown here is derived from an EMBL/GenBank/DDBJ whole genome shotgun (WGS) entry which is preliminary data.</text>
</comment>